<feature type="binding site" evidence="7">
    <location>
        <position position="147"/>
    </location>
    <ligand>
        <name>carbamoyl phosphate</name>
        <dbReference type="ChEBI" id="CHEBI:58228"/>
    </ligand>
</feature>
<comment type="subunit">
    <text evidence="7">Heterododecamer (2C3:3R2) of six catalytic PyrB chains organized as two trimers (C3), and six regulatory PyrI chains organized as three dimers (R2).</text>
</comment>
<evidence type="ECO:0000256" key="4">
    <source>
        <dbReference type="ARBA" id="ARBA00022975"/>
    </source>
</evidence>
<feature type="binding site" evidence="7">
    <location>
        <position position="239"/>
    </location>
    <ligand>
        <name>L-aspartate</name>
        <dbReference type="ChEBI" id="CHEBI:29991"/>
    </ligand>
</feature>
<dbReference type="EC" id="2.1.3.2" evidence="7"/>
<accession>A0ABZ2J3I4</accession>
<evidence type="ECO:0000256" key="1">
    <source>
        <dbReference type="ARBA" id="ARBA00004852"/>
    </source>
</evidence>
<comment type="similarity">
    <text evidence="2 7">Belongs to the aspartate/ornithine carbamoyltransferase superfamily. ATCase family.</text>
</comment>
<feature type="binding site" evidence="7">
    <location>
        <position position="180"/>
    </location>
    <ligand>
        <name>L-aspartate</name>
        <dbReference type="ChEBI" id="CHEBI:29991"/>
    </ligand>
</feature>
<feature type="binding site" evidence="7">
    <location>
        <position position="69"/>
    </location>
    <ligand>
        <name>carbamoyl phosphate</name>
        <dbReference type="ChEBI" id="CHEBI:58228"/>
    </ligand>
</feature>
<dbReference type="InterPro" id="IPR002082">
    <property type="entry name" value="Asp_carbamoyltransf"/>
</dbReference>
<feature type="binding site" evidence="7">
    <location>
        <position position="97"/>
    </location>
    <ligand>
        <name>L-aspartate</name>
        <dbReference type="ChEBI" id="CHEBI:29991"/>
    </ligand>
</feature>
<dbReference type="PRINTS" id="PR00100">
    <property type="entry name" value="AOTCASE"/>
</dbReference>
<dbReference type="NCBIfam" id="NF002032">
    <property type="entry name" value="PRK00856.1"/>
    <property type="match status" value="1"/>
</dbReference>
<dbReference type="InterPro" id="IPR006130">
    <property type="entry name" value="Asp/Orn_carbamoylTrfase"/>
</dbReference>
<evidence type="ECO:0000259" key="8">
    <source>
        <dbReference type="Pfam" id="PF00185"/>
    </source>
</evidence>
<dbReference type="InterPro" id="IPR036901">
    <property type="entry name" value="Asp/Orn_carbamoylTrfase_sf"/>
</dbReference>
<proteinExistence type="inferred from homology"/>
<dbReference type="Gene3D" id="3.40.50.1370">
    <property type="entry name" value="Aspartate/ornithine carbamoyltransferase"/>
    <property type="match status" value="2"/>
</dbReference>
<sequence length="325" mass="35473">MTVSETPVPNTTGWHRRHLLDVDDFTVSEFQMVFQTADAMRDVLARPIKKVPALRGQTVVNMFYENSTRTRASFEIAAKNLSADVLNITASASSVTKGESLIDTLKTLEALGGNIIVMRHQLSGAPSLAARYSQAGIINAGDGWHAHPTQALLDLYTIRQHKGEFSGLKAVIVGDVRHSRVAHSNIWGMTRLGMEVTLCGPATLMPYGLDGETGEYPGVTVEADIDRALEGADVVMTLRLQRERQQSGLLPSVREYIRRFQVTSGRLQRAKGNVLLMHPGPVNEDVELTAEAACGRQSVIDEQVANGVAVRMAILYLLSGRQGEL</sequence>
<reference evidence="10 11" key="1">
    <citation type="submission" date="2024-03" db="EMBL/GenBank/DDBJ databases">
        <title>A Dehalogenimonas Isolated from Estuarine Sediments Dihaloeliminates Chlorinated Alkanes.</title>
        <authorList>
            <person name="Yang Y."/>
            <person name="Wang H."/>
        </authorList>
    </citation>
    <scope>NUCLEOTIDE SEQUENCE [LARGE SCALE GENOMIC DNA]</scope>
    <source>
        <strain evidence="10 11">W</strain>
    </source>
</reference>
<dbReference type="GO" id="GO:0004070">
    <property type="term" value="F:aspartate carbamoyltransferase activity"/>
    <property type="evidence" value="ECO:0007669"/>
    <property type="project" value="UniProtKB-EC"/>
</dbReference>
<dbReference type="Pfam" id="PF00185">
    <property type="entry name" value="OTCace"/>
    <property type="match status" value="1"/>
</dbReference>
<dbReference type="RefSeq" id="WP_338737635.1">
    <property type="nucleotide sequence ID" value="NZ_CP146612.1"/>
</dbReference>
<dbReference type="EMBL" id="CP146612">
    <property type="protein sequence ID" value="WWX25465.1"/>
    <property type="molecule type" value="Genomic_DNA"/>
</dbReference>
<feature type="binding site" evidence="7">
    <location>
        <position position="119"/>
    </location>
    <ligand>
        <name>carbamoyl phosphate</name>
        <dbReference type="ChEBI" id="CHEBI:58228"/>
    </ligand>
</feature>
<keyword evidence="3 7" id="KW-0808">Transferase</keyword>
<dbReference type="PRINTS" id="PR00101">
    <property type="entry name" value="ATCASE"/>
</dbReference>
<dbReference type="InterPro" id="IPR006132">
    <property type="entry name" value="Asp/Orn_carbamoyltranf_P-bd"/>
</dbReference>
<dbReference type="PANTHER" id="PTHR45753">
    <property type="entry name" value="ORNITHINE CARBAMOYLTRANSFERASE, MITOCHONDRIAL"/>
    <property type="match status" value="1"/>
</dbReference>
<feature type="binding site" evidence="7">
    <location>
        <position position="280"/>
    </location>
    <ligand>
        <name>carbamoyl phosphate</name>
        <dbReference type="ChEBI" id="CHEBI:58228"/>
    </ligand>
</feature>
<dbReference type="Pfam" id="PF02729">
    <property type="entry name" value="OTCace_N"/>
    <property type="match status" value="1"/>
</dbReference>
<protein>
    <recommendedName>
        <fullName evidence="7">Aspartate carbamoyltransferase</fullName>
        <ecNumber evidence="7">2.1.3.2</ecNumber>
    </recommendedName>
    <alternativeName>
        <fullName evidence="7">Aspartate transcarbamylase</fullName>
        <shortName evidence="7">ATCase</shortName>
    </alternativeName>
</protein>
<evidence type="ECO:0000256" key="7">
    <source>
        <dbReference type="HAMAP-Rule" id="MF_00001"/>
    </source>
</evidence>
<dbReference type="InterPro" id="IPR006131">
    <property type="entry name" value="Asp_carbamoyltransf_Asp/Orn-bd"/>
</dbReference>
<evidence type="ECO:0000256" key="3">
    <source>
        <dbReference type="ARBA" id="ARBA00022679"/>
    </source>
</evidence>
<feature type="binding site" evidence="7">
    <location>
        <position position="281"/>
    </location>
    <ligand>
        <name>carbamoyl phosphate</name>
        <dbReference type="ChEBI" id="CHEBI:58228"/>
    </ligand>
</feature>
<gene>
    <name evidence="7" type="primary">pyrB</name>
    <name evidence="10" type="ORF">V8247_00410</name>
</gene>
<evidence type="ECO:0000313" key="10">
    <source>
        <dbReference type="EMBL" id="WWX25465.1"/>
    </source>
</evidence>
<dbReference type="PANTHER" id="PTHR45753:SF6">
    <property type="entry name" value="ASPARTATE CARBAMOYLTRANSFERASE"/>
    <property type="match status" value="1"/>
</dbReference>
<comment type="function">
    <text evidence="5 7">Catalyzes the condensation of carbamoyl phosphate and aspartate to form carbamoyl aspartate and inorganic phosphate, the committed step in the de novo pyrimidine nucleotide biosynthesis pathway.</text>
</comment>
<evidence type="ECO:0000313" key="11">
    <source>
        <dbReference type="Proteomes" id="UP001375370"/>
    </source>
</evidence>
<dbReference type="SUPFAM" id="SSF53671">
    <property type="entry name" value="Aspartate/ornithine carbamoyltransferase"/>
    <property type="match status" value="1"/>
</dbReference>
<feature type="binding site" evidence="7">
    <location>
        <position position="70"/>
    </location>
    <ligand>
        <name>carbamoyl phosphate</name>
        <dbReference type="ChEBI" id="CHEBI:58228"/>
    </ligand>
</feature>
<feature type="domain" description="Aspartate/ornithine carbamoyltransferase carbamoyl-P binding" evidence="9">
    <location>
        <begin position="17"/>
        <end position="160"/>
    </location>
</feature>
<evidence type="ECO:0000256" key="5">
    <source>
        <dbReference type="ARBA" id="ARBA00043884"/>
    </source>
</evidence>
<dbReference type="Proteomes" id="UP001375370">
    <property type="component" value="Chromosome"/>
</dbReference>
<comment type="pathway">
    <text evidence="1 7">Pyrimidine metabolism; UMP biosynthesis via de novo pathway; (S)-dihydroorotate from bicarbonate: step 2/3.</text>
</comment>
<evidence type="ECO:0000259" key="9">
    <source>
        <dbReference type="Pfam" id="PF02729"/>
    </source>
</evidence>
<dbReference type="HAMAP" id="MF_00001">
    <property type="entry name" value="Asp_carb_tr"/>
    <property type="match status" value="1"/>
</dbReference>
<dbReference type="PROSITE" id="PS00097">
    <property type="entry name" value="CARBAMOYLTRANSFERASE"/>
    <property type="match status" value="1"/>
</dbReference>
<dbReference type="NCBIfam" id="TIGR00670">
    <property type="entry name" value="asp_carb_tr"/>
    <property type="match status" value="1"/>
</dbReference>
<evidence type="ECO:0000256" key="2">
    <source>
        <dbReference type="ARBA" id="ARBA00008896"/>
    </source>
</evidence>
<feature type="binding site" evidence="7">
    <location>
        <position position="150"/>
    </location>
    <ligand>
        <name>carbamoyl phosphate</name>
        <dbReference type="ChEBI" id="CHEBI:58228"/>
    </ligand>
</feature>
<evidence type="ECO:0000256" key="6">
    <source>
        <dbReference type="ARBA" id="ARBA00048859"/>
    </source>
</evidence>
<feature type="domain" description="Aspartate/ornithine carbamoyltransferase Asp/Orn-binding" evidence="8">
    <location>
        <begin position="167"/>
        <end position="318"/>
    </location>
</feature>
<name>A0ABZ2J3I4_9CHLR</name>
<keyword evidence="4 7" id="KW-0665">Pyrimidine biosynthesis</keyword>
<comment type="catalytic activity">
    <reaction evidence="6 7">
        <text>carbamoyl phosphate + L-aspartate = N-carbamoyl-L-aspartate + phosphate + H(+)</text>
        <dbReference type="Rhea" id="RHEA:20013"/>
        <dbReference type="ChEBI" id="CHEBI:15378"/>
        <dbReference type="ChEBI" id="CHEBI:29991"/>
        <dbReference type="ChEBI" id="CHEBI:32814"/>
        <dbReference type="ChEBI" id="CHEBI:43474"/>
        <dbReference type="ChEBI" id="CHEBI:58228"/>
        <dbReference type="EC" id="2.1.3.2"/>
    </reaction>
</comment>
<organism evidence="10 11">
    <name type="scientific">Candidatus Dehalogenimonas loeffleri</name>
    <dbReference type="NCBI Taxonomy" id="3127115"/>
    <lineage>
        <taxon>Bacteria</taxon>
        <taxon>Bacillati</taxon>
        <taxon>Chloroflexota</taxon>
        <taxon>Dehalococcoidia</taxon>
        <taxon>Dehalococcoidales</taxon>
        <taxon>Dehalococcoidaceae</taxon>
        <taxon>Dehalogenimonas</taxon>
    </lineage>
</organism>
<keyword evidence="11" id="KW-1185">Reference proteome</keyword>